<protein>
    <submittedName>
        <fullName evidence="2">Uncharacterized protein</fullName>
    </submittedName>
</protein>
<sequence length="267" mass="30695">MKSLVSLDVVDGPFKLTPAELEGAAKSLKLESLYLAGVDLVEGRDSVSCGKLVKWALESRRLMEVVLHWADPTCIEELVEGEMPVWKIMATMRGSTLSHWRWFRFTHTGVMAFQYGDPPEFAEKMFLQLYDNVDDGESLLKAEWYEGHVSYMVELRYDEVPDVRCLHYERYDSYSVDTVYKLRLDLPFDFYDGLDDNIKVSLDQIGLRVMVALADRRDHVRPLEETPPSRPPRQARRSSLSSRESLSSYYAFTESTRASTDGRRSSP</sequence>
<proteinExistence type="predicted"/>
<dbReference type="EMBL" id="JAAPAO010001167">
    <property type="protein sequence ID" value="KAF4650848.1"/>
    <property type="molecule type" value="Genomic_DNA"/>
</dbReference>
<name>A0A7J6KUF0_PERCH</name>
<dbReference type="Proteomes" id="UP000591131">
    <property type="component" value="Unassembled WGS sequence"/>
</dbReference>
<dbReference type="AlphaFoldDB" id="A0A7J6KUF0"/>
<gene>
    <name evidence="2" type="ORF">FOL47_000811</name>
</gene>
<accession>A0A7J6KUF0</accession>
<evidence type="ECO:0000313" key="2">
    <source>
        <dbReference type="EMBL" id="KAF4650848.1"/>
    </source>
</evidence>
<organism evidence="2 3">
    <name type="scientific">Perkinsus chesapeaki</name>
    <name type="common">Clam parasite</name>
    <name type="synonym">Perkinsus andrewsi</name>
    <dbReference type="NCBI Taxonomy" id="330153"/>
    <lineage>
        <taxon>Eukaryota</taxon>
        <taxon>Sar</taxon>
        <taxon>Alveolata</taxon>
        <taxon>Perkinsozoa</taxon>
        <taxon>Perkinsea</taxon>
        <taxon>Perkinsida</taxon>
        <taxon>Perkinsidae</taxon>
        <taxon>Perkinsus</taxon>
    </lineage>
</organism>
<evidence type="ECO:0000256" key="1">
    <source>
        <dbReference type="SAM" id="MobiDB-lite"/>
    </source>
</evidence>
<feature type="region of interest" description="Disordered" evidence="1">
    <location>
        <begin position="220"/>
        <end position="267"/>
    </location>
</feature>
<comment type="caution">
    <text evidence="2">The sequence shown here is derived from an EMBL/GenBank/DDBJ whole genome shotgun (WGS) entry which is preliminary data.</text>
</comment>
<evidence type="ECO:0000313" key="3">
    <source>
        <dbReference type="Proteomes" id="UP000591131"/>
    </source>
</evidence>
<keyword evidence="3" id="KW-1185">Reference proteome</keyword>
<feature type="compositionally biased region" description="Low complexity" evidence="1">
    <location>
        <begin position="237"/>
        <end position="248"/>
    </location>
</feature>
<dbReference type="OrthoDB" id="10611201at2759"/>
<reference evidence="2 3" key="1">
    <citation type="submission" date="2020-04" db="EMBL/GenBank/DDBJ databases">
        <title>Perkinsus chesapeaki whole genome sequence.</title>
        <authorList>
            <person name="Bogema D.R."/>
        </authorList>
    </citation>
    <scope>NUCLEOTIDE SEQUENCE [LARGE SCALE GENOMIC DNA]</scope>
    <source>
        <strain evidence="2">ATCC PRA-425</strain>
    </source>
</reference>